<keyword evidence="2" id="KW-1185">Reference proteome</keyword>
<dbReference type="RefSeq" id="WP_216521668.1">
    <property type="nucleotide sequence ID" value="NZ_JAHLPM010000019.1"/>
</dbReference>
<evidence type="ECO:0000313" key="1">
    <source>
        <dbReference type="EMBL" id="MBU5439823.1"/>
    </source>
</evidence>
<accession>A0ABS6ECB6</accession>
<dbReference type="Proteomes" id="UP000749471">
    <property type="component" value="Unassembled WGS sequence"/>
</dbReference>
<evidence type="ECO:0000313" key="2">
    <source>
        <dbReference type="Proteomes" id="UP000749471"/>
    </source>
</evidence>
<name>A0ABS6ECB6_9FIRM</name>
<protein>
    <submittedName>
        <fullName evidence="1">Uncharacterized protein</fullName>
    </submittedName>
</protein>
<reference evidence="1 2" key="1">
    <citation type="submission" date="2021-06" db="EMBL/GenBank/DDBJ databases">
        <authorList>
            <person name="Sun Q."/>
            <person name="Li D."/>
        </authorList>
    </citation>
    <scope>NUCLEOTIDE SEQUENCE [LARGE SCALE GENOMIC DNA]</scope>
    <source>
        <strain evidence="1 2">MSJ-40</strain>
    </source>
</reference>
<proteinExistence type="predicted"/>
<sequence length="74" mass="9332">MYRSARAIRFKRFWIEKLDLFLKYRRLYTYKFIKQMSLNKSASPYAEYLAWMREEIIDHKPFIKIDYQRLLESL</sequence>
<organism evidence="1 2">
    <name type="scientific">Tissierella simiarum</name>
    <dbReference type="NCBI Taxonomy" id="2841534"/>
    <lineage>
        <taxon>Bacteria</taxon>
        <taxon>Bacillati</taxon>
        <taxon>Bacillota</taxon>
        <taxon>Tissierellia</taxon>
        <taxon>Tissierellales</taxon>
        <taxon>Tissierellaceae</taxon>
        <taxon>Tissierella</taxon>
    </lineage>
</organism>
<gene>
    <name evidence="1" type="ORF">KQI42_17540</name>
</gene>
<comment type="caution">
    <text evidence="1">The sequence shown here is derived from an EMBL/GenBank/DDBJ whole genome shotgun (WGS) entry which is preliminary data.</text>
</comment>
<dbReference type="EMBL" id="JAHLPM010000019">
    <property type="protein sequence ID" value="MBU5439823.1"/>
    <property type="molecule type" value="Genomic_DNA"/>
</dbReference>